<feature type="non-terminal residue" evidence="27">
    <location>
        <position position="480"/>
    </location>
</feature>
<dbReference type="Pfam" id="PF00001">
    <property type="entry name" value="7tm_1"/>
    <property type="match status" value="1"/>
</dbReference>
<dbReference type="GO" id="GO:0019229">
    <property type="term" value="P:regulation of vasoconstriction"/>
    <property type="evidence" value="ECO:0007669"/>
    <property type="project" value="InterPro"/>
</dbReference>
<keyword evidence="19" id="KW-0449">Lipoprotein</keyword>
<evidence type="ECO:0000256" key="20">
    <source>
        <dbReference type="ARBA" id="ARBA00025681"/>
    </source>
</evidence>
<evidence type="ECO:0000256" key="1">
    <source>
        <dbReference type="ARBA" id="ARBA00004232"/>
    </source>
</evidence>
<dbReference type="GO" id="GO:0055117">
    <property type="term" value="P:regulation of cardiac muscle contraction"/>
    <property type="evidence" value="ECO:0007669"/>
    <property type="project" value="InterPro"/>
</dbReference>
<evidence type="ECO:0000256" key="7">
    <source>
        <dbReference type="ARBA" id="ARBA00022490"/>
    </source>
</evidence>
<evidence type="ECO:0000256" key="18">
    <source>
        <dbReference type="ARBA" id="ARBA00023242"/>
    </source>
</evidence>
<evidence type="ECO:0000256" key="5">
    <source>
        <dbReference type="ARBA" id="ARBA00019292"/>
    </source>
</evidence>
<feature type="region of interest" description="Disordered" evidence="24">
    <location>
        <begin position="447"/>
        <end position="469"/>
    </location>
</feature>
<dbReference type="FunFam" id="1.20.1070.10:FF:000027">
    <property type="entry name" value="alpha-1A adrenergic receptor"/>
    <property type="match status" value="1"/>
</dbReference>
<keyword evidence="9 23" id="KW-0812">Transmembrane</keyword>
<keyword evidence="15 23" id="KW-0675">Receptor</keyword>
<keyword evidence="12 25" id="KW-0472">Membrane</keyword>
<evidence type="ECO:0000256" key="8">
    <source>
        <dbReference type="ARBA" id="ARBA00022553"/>
    </source>
</evidence>
<feature type="transmembrane region" description="Helical" evidence="25">
    <location>
        <begin position="61"/>
        <end position="80"/>
    </location>
</feature>
<dbReference type="InterPro" id="IPR002233">
    <property type="entry name" value="ADR_fam"/>
</dbReference>
<evidence type="ECO:0000256" key="14">
    <source>
        <dbReference type="ARBA" id="ARBA00023157"/>
    </source>
</evidence>
<dbReference type="SUPFAM" id="SSF81321">
    <property type="entry name" value="Family A G protein-coupled receptor-like"/>
    <property type="match status" value="1"/>
</dbReference>
<reference evidence="27 28" key="1">
    <citation type="submission" date="2020-02" db="EMBL/GenBank/DDBJ databases">
        <title>Bird 10,000 Genomes (B10K) Project - Family phase.</title>
        <authorList>
            <person name="Zhang G."/>
        </authorList>
    </citation>
    <scope>NUCLEOTIDE SEQUENCE [LARGE SCALE GENOMIC DNA]</scope>
    <source>
        <strain evidence="27">B10K-DU-013-51</strain>
        <tissue evidence="27">Mixed tissue sample</tissue>
    </source>
</reference>
<dbReference type="PRINTS" id="PR00237">
    <property type="entry name" value="GPCRRHODOPSN"/>
</dbReference>
<dbReference type="PANTHER" id="PTHR24248">
    <property type="entry name" value="ADRENERGIC RECEPTOR-RELATED G-PROTEIN COUPLED RECEPTOR"/>
    <property type="match status" value="1"/>
</dbReference>
<comment type="subcellular location">
    <subcellularLocation>
        <location evidence="4">Cell membrane</location>
        <topology evidence="4">Multi-pass membrane protein</topology>
    </subcellularLocation>
    <subcellularLocation>
        <location evidence="3">Cytoplasm</location>
    </subcellularLocation>
    <subcellularLocation>
        <location evidence="2">Membrane</location>
        <location evidence="2">Caveola</location>
    </subcellularLocation>
    <subcellularLocation>
        <location evidence="1">Nucleus membrane</location>
        <topology evidence="1">Multi-pass membrane protein</topology>
    </subcellularLocation>
</comment>
<feature type="transmembrane region" description="Helical" evidence="25">
    <location>
        <begin position="307"/>
        <end position="327"/>
    </location>
</feature>
<dbReference type="PANTHER" id="PTHR24248:SF17">
    <property type="entry name" value="ALPHA-1B ADRENERGIC RECEPTOR"/>
    <property type="match status" value="1"/>
</dbReference>
<evidence type="ECO:0000313" key="28">
    <source>
        <dbReference type="Proteomes" id="UP000586704"/>
    </source>
</evidence>
<feature type="transmembrane region" description="Helical" evidence="25">
    <location>
        <begin position="274"/>
        <end position="295"/>
    </location>
</feature>
<dbReference type="InterPro" id="IPR000276">
    <property type="entry name" value="GPCR_Rhodpsn"/>
</dbReference>
<dbReference type="PRINTS" id="PR01103">
    <property type="entry name" value="ADRENERGICR"/>
</dbReference>
<dbReference type="GO" id="GO:0007200">
    <property type="term" value="P:phospholipase C-activating G protein-coupled receptor signaling pathway"/>
    <property type="evidence" value="ECO:0007669"/>
    <property type="project" value="TreeGrafter"/>
</dbReference>
<evidence type="ECO:0000256" key="4">
    <source>
        <dbReference type="ARBA" id="ARBA00004651"/>
    </source>
</evidence>
<evidence type="ECO:0000256" key="10">
    <source>
        <dbReference type="ARBA" id="ARBA00022989"/>
    </source>
</evidence>
<keyword evidence="18" id="KW-0539">Nucleus</keyword>
<evidence type="ECO:0000256" key="15">
    <source>
        <dbReference type="ARBA" id="ARBA00023170"/>
    </source>
</evidence>
<dbReference type="GO" id="GO:0007267">
    <property type="term" value="P:cell-cell signaling"/>
    <property type="evidence" value="ECO:0007669"/>
    <property type="project" value="TreeGrafter"/>
</dbReference>
<comment type="similarity">
    <text evidence="23">Belongs to the G-protein coupled receptor 1 family.</text>
</comment>
<gene>
    <name evidence="27" type="primary">Adra1b</name>
    <name evidence="27" type="ORF">CEYCYA_R09527</name>
</gene>
<comment type="function">
    <text evidence="20">This alpha-adrenergic receptor mediates its action by association with G proteins that activate a phosphatidylinositol-calcium second messenger system. Its effect is mediated by G(q) and G(11) proteins. Nuclear ADRA1A-ADRA1B heterooligomers regulate phenylephrine (PE)-stimulated ERK signaling in cardiac myocytes.</text>
</comment>
<keyword evidence="10 25" id="KW-1133">Transmembrane helix</keyword>
<evidence type="ECO:0000259" key="26">
    <source>
        <dbReference type="PROSITE" id="PS50262"/>
    </source>
</evidence>
<keyword evidence="7" id="KW-0963">Cytoplasm</keyword>
<feature type="domain" description="G-protein coupled receptors family 1 profile" evidence="26">
    <location>
        <begin position="41"/>
        <end position="327"/>
    </location>
</feature>
<feature type="transmembrane region" description="Helical" evidence="25">
    <location>
        <begin position="24"/>
        <end position="49"/>
    </location>
</feature>
<dbReference type="PRINTS" id="PR00556">
    <property type="entry name" value="ADRENRGCA1BR"/>
</dbReference>
<proteinExistence type="inferred from homology"/>
<dbReference type="SMART" id="SM01381">
    <property type="entry name" value="7TM_GPCR_Srsx"/>
    <property type="match status" value="1"/>
</dbReference>
<dbReference type="Proteomes" id="UP000586704">
    <property type="component" value="Unassembled WGS sequence"/>
</dbReference>
<keyword evidence="13" id="KW-0564">Palmitate</keyword>
<sequence>NLSTNSSNETAGSLDSPTLDTSRAIVVGLILGAFILFAIIGNILVILSVACNRHLRIPTNYFIVNLAIADLLLSFTVLPFSATLEILGYWVLGRIFCDVWAAVDVLCCTASILSLCAISIDRYIGVRYSLQYPTLVTRRRAILALLGVWVLSMVISIGPLLGWKEPAPKDDKECRITEEPFYALFSSLGSFYIPLIVILVMYCRVYIVAKRTTKNLEAGVMREMSNSKELTLRIHYRNIHEDTLTGSKPKGHNPRSSLAFKLFKFSREKKAAKTLGIVVGMFILCWLPFFIVLPLGSLFSALKPPETIFKVIFWLGYFNSCLNPIIYPCSSKEFKRAFLQILRCQWQRRKQWWSYSYPQWHRCSCEHPRRDSLEDSGSFLTGSQRTLSSASPSPGYLSKITHPQMEMCTFQGWRNSSSFLSPYQEGGGQKDPSQFFTFHLLPELNGHVPAGSQASSRGDHQASCDTRNGKTSCGANVTLG</sequence>
<comment type="caution">
    <text evidence="27">The sequence shown here is derived from an EMBL/GenBank/DDBJ whole genome shotgun (WGS) entry which is preliminary data.</text>
</comment>
<dbReference type="GO" id="GO:0043410">
    <property type="term" value="P:positive regulation of MAPK cascade"/>
    <property type="evidence" value="ECO:0007669"/>
    <property type="project" value="TreeGrafter"/>
</dbReference>
<dbReference type="EMBL" id="VYZU01061661">
    <property type="protein sequence ID" value="NXY88098.1"/>
    <property type="molecule type" value="Genomic_DNA"/>
</dbReference>
<evidence type="ECO:0000256" key="9">
    <source>
        <dbReference type="ARBA" id="ARBA00022692"/>
    </source>
</evidence>
<keyword evidence="8" id="KW-0597">Phosphoprotein</keyword>
<evidence type="ECO:0000256" key="2">
    <source>
        <dbReference type="ARBA" id="ARBA00004345"/>
    </source>
</evidence>
<feature type="transmembrane region" description="Helical" evidence="25">
    <location>
        <begin position="100"/>
        <end position="120"/>
    </location>
</feature>
<keyword evidence="16" id="KW-0325">Glycoprotein</keyword>
<evidence type="ECO:0000256" key="11">
    <source>
        <dbReference type="ARBA" id="ARBA00023040"/>
    </source>
</evidence>
<dbReference type="GO" id="GO:0005901">
    <property type="term" value="C:caveola"/>
    <property type="evidence" value="ECO:0007669"/>
    <property type="project" value="UniProtKB-SubCell"/>
</dbReference>
<dbReference type="GO" id="GO:0005737">
    <property type="term" value="C:cytoplasm"/>
    <property type="evidence" value="ECO:0007669"/>
    <property type="project" value="UniProtKB-SubCell"/>
</dbReference>
<evidence type="ECO:0000256" key="22">
    <source>
        <dbReference type="ARBA" id="ARBA00046949"/>
    </source>
</evidence>
<dbReference type="InterPro" id="IPR017452">
    <property type="entry name" value="GPCR_Rhodpsn_7TM"/>
</dbReference>
<evidence type="ECO:0000256" key="21">
    <source>
        <dbReference type="ARBA" id="ARBA00029926"/>
    </source>
</evidence>
<dbReference type="OrthoDB" id="5977853at2759"/>
<keyword evidence="11 23" id="KW-0297">G-protein coupled receptor</keyword>
<feature type="non-terminal residue" evidence="27">
    <location>
        <position position="1"/>
    </location>
</feature>
<evidence type="ECO:0000256" key="17">
    <source>
        <dbReference type="ARBA" id="ARBA00023224"/>
    </source>
</evidence>
<dbReference type="CDD" id="cd15326">
    <property type="entry name" value="7tmA_alpha1B_AR"/>
    <property type="match status" value="1"/>
</dbReference>
<feature type="transmembrane region" description="Helical" evidence="25">
    <location>
        <begin position="181"/>
        <end position="207"/>
    </location>
</feature>
<dbReference type="Gene3D" id="1.20.1070.10">
    <property type="entry name" value="Rhodopsin 7-helix transmembrane proteins"/>
    <property type="match status" value="1"/>
</dbReference>
<feature type="transmembrane region" description="Helical" evidence="25">
    <location>
        <begin position="141"/>
        <end position="161"/>
    </location>
</feature>
<name>A0A7L4NGL6_9AVES</name>
<evidence type="ECO:0000256" key="16">
    <source>
        <dbReference type="ARBA" id="ARBA00023180"/>
    </source>
</evidence>
<dbReference type="PROSITE" id="PS50262">
    <property type="entry name" value="G_PROTEIN_RECEP_F1_2"/>
    <property type="match status" value="1"/>
</dbReference>
<organism evidence="27 28">
    <name type="scientific">Ceyx cyanopectus</name>
    <name type="common">Indigo-banded kingfisher</name>
    <dbReference type="NCBI Taxonomy" id="390723"/>
    <lineage>
        <taxon>Eukaryota</taxon>
        <taxon>Metazoa</taxon>
        <taxon>Chordata</taxon>
        <taxon>Craniata</taxon>
        <taxon>Vertebrata</taxon>
        <taxon>Euteleostomi</taxon>
        <taxon>Archelosauria</taxon>
        <taxon>Archosauria</taxon>
        <taxon>Dinosauria</taxon>
        <taxon>Saurischia</taxon>
        <taxon>Theropoda</taxon>
        <taxon>Coelurosauria</taxon>
        <taxon>Aves</taxon>
        <taxon>Neognathae</taxon>
        <taxon>Neoaves</taxon>
        <taxon>Telluraves</taxon>
        <taxon>Coraciimorphae</taxon>
        <taxon>Coraciiformes</taxon>
        <taxon>Alcedinidae</taxon>
        <taxon>Ceyx</taxon>
    </lineage>
</organism>
<accession>A0A7L4NGL6</accession>
<evidence type="ECO:0000256" key="13">
    <source>
        <dbReference type="ARBA" id="ARBA00023139"/>
    </source>
</evidence>
<dbReference type="GO" id="GO:0007204">
    <property type="term" value="P:positive regulation of cytosolic calcium ion concentration"/>
    <property type="evidence" value="ECO:0007669"/>
    <property type="project" value="TreeGrafter"/>
</dbReference>
<keyword evidence="28" id="KW-1185">Reference proteome</keyword>
<evidence type="ECO:0000256" key="19">
    <source>
        <dbReference type="ARBA" id="ARBA00023288"/>
    </source>
</evidence>
<protein>
    <recommendedName>
        <fullName evidence="5">Alpha-1B adrenergic receptor</fullName>
    </recommendedName>
    <alternativeName>
        <fullName evidence="21">Alpha-1B adrenoreceptor</fullName>
    </alternativeName>
</protein>
<dbReference type="GO" id="GO:0071880">
    <property type="term" value="P:adenylate cyclase-activating adrenergic receptor signaling pathway"/>
    <property type="evidence" value="ECO:0007669"/>
    <property type="project" value="TreeGrafter"/>
</dbReference>
<evidence type="ECO:0000256" key="3">
    <source>
        <dbReference type="ARBA" id="ARBA00004496"/>
    </source>
</evidence>
<keyword evidence="17 23" id="KW-0807">Transducer</keyword>
<evidence type="ECO:0000256" key="25">
    <source>
        <dbReference type="SAM" id="Phobius"/>
    </source>
</evidence>
<evidence type="ECO:0000256" key="23">
    <source>
        <dbReference type="RuleBase" id="RU000688"/>
    </source>
</evidence>
<dbReference type="GO" id="GO:0031965">
    <property type="term" value="C:nuclear membrane"/>
    <property type="evidence" value="ECO:0007669"/>
    <property type="project" value="UniProtKB-SubCell"/>
</dbReference>
<dbReference type="InterPro" id="IPR001115">
    <property type="entry name" value="ADRA1B_rcpt"/>
</dbReference>
<keyword evidence="14" id="KW-1015">Disulfide bond</keyword>
<dbReference type="PROSITE" id="PS00237">
    <property type="entry name" value="G_PROTEIN_RECEP_F1_1"/>
    <property type="match status" value="2"/>
</dbReference>
<dbReference type="AlphaFoldDB" id="A0A7L4NGL6"/>
<evidence type="ECO:0000256" key="12">
    <source>
        <dbReference type="ARBA" id="ARBA00023136"/>
    </source>
</evidence>
<dbReference type="GO" id="GO:0004937">
    <property type="term" value="F:alpha1-adrenergic receptor activity"/>
    <property type="evidence" value="ECO:0007669"/>
    <property type="project" value="InterPro"/>
</dbReference>
<keyword evidence="6" id="KW-1003">Cell membrane</keyword>
<comment type="subunit">
    <text evidence="22">Homo- and heterooligomer. Heterooligomerizes with ADRA1B homooligomers in cardiac myocytes. Interacts with CAVIN4.</text>
</comment>
<evidence type="ECO:0000256" key="24">
    <source>
        <dbReference type="SAM" id="MobiDB-lite"/>
    </source>
</evidence>
<evidence type="ECO:0000313" key="27">
    <source>
        <dbReference type="EMBL" id="NXY88098.1"/>
    </source>
</evidence>
<evidence type="ECO:0000256" key="6">
    <source>
        <dbReference type="ARBA" id="ARBA00022475"/>
    </source>
</evidence>